<organism evidence="1 2">
    <name type="scientific">Siccirubricoccus soli</name>
    <dbReference type="NCBI Taxonomy" id="2899147"/>
    <lineage>
        <taxon>Bacteria</taxon>
        <taxon>Pseudomonadati</taxon>
        <taxon>Pseudomonadota</taxon>
        <taxon>Alphaproteobacteria</taxon>
        <taxon>Acetobacterales</taxon>
        <taxon>Roseomonadaceae</taxon>
        <taxon>Siccirubricoccus</taxon>
    </lineage>
</organism>
<protein>
    <submittedName>
        <fullName evidence="1">Uncharacterized protein</fullName>
    </submittedName>
</protein>
<gene>
    <name evidence="1" type="ORF">JYK14_24660</name>
</gene>
<keyword evidence="2" id="KW-1185">Reference proteome</keyword>
<name>A0ABT1DBL4_9PROT</name>
<dbReference type="EMBL" id="JAFIRR010000186">
    <property type="protein sequence ID" value="MCO6419328.1"/>
    <property type="molecule type" value="Genomic_DNA"/>
</dbReference>
<dbReference type="Proteomes" id="UP001523392">
    <property type="component" value="Unassembled WGS sequence"/>
</dbReference>
<sequence length="76" mass="8405">MGHWQTQKPQGTESATPRGTVLGVLHILDQSAAELERIGLAMSAERMRTLRALVVAEFRWEECNRAPFLGRAGNDA</sequence>
<proteinExistence type="predicted"/>
<evidence type="ECO:0000313" key="1">
    <source>
        <dbReference type="EMBL" id="MCO6419328.1"/>
    </source>
</evidence>
<reference evidence="1 2" key="1">
    <citation type="submission" date="2021-12" db="EMBL/GenBank/DDBJ databases">
        <title>Siccirubricoccus leaddurans sp. nov., a high concentration Zn2+ tolerance bacterium.</title>
        <authorList>
            <person name="Cao Y."/>
        </authorList>
    </citation>
    <scope>NUCLEOTIDE SEQUENCE [LARGE SCALE GENOMIC DNA]</scope>
    <source>
        <strain evidence="1 2">KC 17139</strain>
    </source>
</reference>
<evidence type="ECO:0000313" key="2">
    <source>
        <dbReference type="Proteomes" id="UP001523392"/>
    </source>
</evidence>
<dbReference type="RefSeq" id="WP_252955945.1">
    <property type="nucleotide sequence ID" value="NZ_JAFIRR010000186.1"/>
</dbReference>
<comment type="caution">
    <text evidence="1">The sequence shown here is derived from an EMBL/GenBank/DDBJ whole genome shotgun (WGS) entry which is preliminary data.</text>
</comment>
<accession>A0ABT1DBL4</accession>